<sequence length="245" mass="27509">MSQQSNNTEAPVVTGPLAKFKIGVYGSPRAGYGDIAWGRVSLKVDLPDITLLHKGREKALRAWTRRTLDSLLDDVKHSYDWYCSSCKFNHAGDFVTMIRTPYPDIFATVHLLCNARSGPCHDKFLRETLFNGDDVQFSRPLRPNEYVFALAASCAGCKKLWTTLIGPLRRCGDCRFTRYCSATCWLQDRPRHEKMCQVLAHNAWSSTIKELDPSTIAGPYFPTISTEPDSPTITELDSPSLAELD</sequence>
<keyword evidence="3" id="KW-0862">Zinc</keyword>
<keyword evidence="1" id="KW-0479">Metal-binding</keyword>
<evidence type="ECO:0000256" key="5">
    <source>
        <dbReference type="SAM" id="MobiDB-lite"/>
    </source>
</evidence>
<feature type="domain" description="MYND-type" evidence="6">
    <location>
        <begin position="154"/>
        <end position="196"/>
    </location>
</feature>
<organism evidence="7 8">
    <name type="scientific">Cerrena zonata</name>
    <dbReference type="NCBI Taxonomy" id="2478898"/>
    <lineage>
        <taxon>Eukaryota</taxon>
        <taxon>Fungi</taxon>
        <taxon>Dikarya</taxon>
        <taxon>Basidiomycota</taxon>
        <taxon>Agaricomycotina</taxon>
        <taxon>Agaricomycetes</taxon>
        <taxon>Polyporales</taxon>
        <taxon>Cerrenaceae</taxon>
        <taxon>Cerrena</taxon>
    </lineage>
</organism>
<dbReference type="PROSITE" id="PS01360">
    <property type="entry name" value="ZF_MYND_1"/>
    <property type="match status" value="1"/>
</dbReference>
<dbReference type="GO" id="GO:0008270">
    <property type="term" value="F:zinc ion binding"/>
    <property type="evidence" value="ECO:0007669"/>
    <property type="project" value="UniProtKB-KW"/>
</dbReference>
<dbReference type="SUPFAM" id="SSF144232">
    <property type="entry name" value="HIT/MYND zinc finger-like"/>
    <property type="match status" value="1"/>
</dbReference>
<evidence type="ECO:0000313" key="7">
    <source>
        <dbReference type="EMBL" id="KAK7687276.1"/>
    </source>
</evidence>
<reference evidence="7 8" key="1">
    <citation type="submission" date="2022-09" db="EMBL/GenBank/DDBJ databases">
        <authorList>
            <person name="Palmer J.M."/>
        </authorList>
    </citation>
    <scope>NUCLEOTIDE SEQUENCE [LARGE SCALE GENOMIC DNA]</scope>
    <source>
        <strain evidence="7 8">DSM 7382</strain>
    </source>
</reference>
<evidence type="ECO:0000256" key="3">
    <source>
        <dbReference type="ARBA" id="ARBA00022833"/>
    </source>
</evidence>
<keyword evidence="8" id="KW-1185">Reference proteome</keyword>
<dbReference type="Pfam" id="PF01753">
    <property type="entry name" value="zf-MYND"/>
    <property type="match status" value="1"/>
</dbReference>
<feature type="region of interest" description="Disordered" evidence="5">
    <location>
        <begin position="221"/>
        <end position="245"/>
    </location>
</feature>
<evidence type="ECO:0000256" key="1">
    <source>
        <dbReference type="ARBA" id="ARBA00022723"/>
    </source>
</evidence>
<accession>A0AAW0G224</accession>
<protein>
    <recommendedName>
        <fullName evidence="6">MYND-type domain-containing protein</fullName>
    </recommendedName>
</protein>
<evidence type="ECO:0000256" key="4">
    <source>
        <dbReference type="PROSITE-ProRule" id="PRU00134"/>
    </source>
</evidence>
<keyword evidence="2 4" id="KW-0863">Zinc-finger</keyword>
<evidence type="ECO:0000313" key="8">
    <source>
        <dbReference type="Proteomes" id="UP001385951"/>
    </source>
</evidence>
<comment type="caution">
    <text evidence="7">The sequence shown here is derived from an EMBL/GenBank/DDBJ whole genome shotgun (WGS) entry which is preliminary data.</text>
</comment>
<name>A0AAW0G224_9APHY</name>
<feature type="compositionally biased region" description="Polar residues" evidence="5">
    <location>
        <begin position="223"/>
        <end position="237"/>
    </location>
</feature>
<dbReference type="PROSITE" id="PS50865">
    <property type="entry name" value="ZF_MYND_2"/>
    <property type="match status" value="1"/>
</dbReference>
<dbReference type="InterPro" id="IPR002893">
    <property type="entry name" value="Znf_MYND"/>
</dbReference>
<proteinExistence type="predicted"/>
<dbReference type="EMBL" id="JASBNA010000014">
    <property type="protein sequence ID" value="KAK7687276.1"/>
    <property type="molecule type" value="Genomic_DNA"/>
</dbReference>
<dbReference type="Gene3D" id="6.10.140.2220">
    <property type="match status" value="1"/>
</dbReference>
<dbReference type="AlphaFoldDB" id="A0AAW0G224"/>
<evidence type="ECO:0000259" key="6">
    <source>
        <dbReference type="PROSITE" id="PS50865"/>
    </source>
</evidence>
<dbReference type="Proteomes" id="UP001385951">
    <property type="component" value="Unassembled WGS sequence"/>
</dbReference>
<evidence type="ECO:0000256" key="2">
    <source>
        <dbReference type="ARBA" id="ARBA00022771"/>
    </source>
</evidence>
<gene>
    <name evidence="7" type="ORF">QCA50_009781</name>
</gene>